<dbReference type="PROSITE" id="PS50956">
    <property type="entry name" value="HTH_ASNC_2"/>
    <property type="match status" value="1"/>
</dbReference>
<accession>A0A125R0K0</accession>
<dbReference type="OrthoDB" id="8590699at2"/>
<dbReference type="Gene3D" id="1.10.10.10">
    <property type="entry name" value="Winged helix-like DNA-binding domain superfamily/Winged helix DNA-binding domain"/>
    <property type="match status" value="1"/>
</dbReference>
<dbReference type="PATRIC" id="fig|507626.3.peg.3105"/>
<dbReference type="PANTHER" id="PTHR30154:SF34">
    <property type="entry name" value="TRANSCRIPTIONAL REGULATOR AZLB"/>
    <property type="match status" value="1"/>
</dbReference>
<dbReference type="Pfam" id="PF01037">
    <property type="entry name" value="AsnC_trans_reg"/>
    <property type="match status" value="1"/>
</dbReference>
<evidence type="ECO:0000256" key="2">
    <source>
        <dbReference type="ARBA" id="ARBA00023125"/>
    </source>
</evidence>
<keyword evidence="6" id="KW-1185">Reference proteome</keyword>
<dbReference type="GO" id="GO:0043565">
    <property type="term" value="F:sequence-specific DNA binding"/>
    <property type="evidence" value="ECO:0007669"/>
    <property type="project" value="InterPro"/>
</dbReference>
<evidence type="ECO:0000313" key="5">
    <source>
        <dbReference type="EMBL" id="AMD02157.1"/>
    </source>
</evidence>
<evidence type="ECO:0000256" key="1">
    <source>
        <dbReference type="ARBA" id="ARBA00023015"/>
    </source>
</evidence>
<gene>
    <name evidence="5" type="primary">lrp_3</name>
    <name evidence="5" type="ORF">LOKO_03110</name>
</gene>
<dbReference type="GO" id="GO:0005829">
    <property type="term" value="C:cytosol"/>
    <property type="evidence" value="ECO:0007669"/>
    <property type="project" value="TreeGrafter"/>
</dbReference>
<dbReference type="GO" id="GO:0043200">
    <property type="term" value="P:response to amino acid"/>
    <property type="evidence" value="ECO:0007669"/>
    <property type="project" value="TreeGrafter"/>
</dbReference>
<dbReference type="InterPro" id="IPR019888">
    <property type="entry name" value="Tscrpt_reg_AsnC-like"/>
</dbReference>
<feature type="domain" description="HTH asnC-type" evidence="4">
    <location>
        <begin position="6"/>
        <end position="67"/>
    </location>
</feature>
<dbReference type="InterPro" id="IPR011991">
    <property type="entry name" value="ArsR-like_HTH"/>
</dbReference>
<evidence type="ECO:0000313" key="6">
    <source>
        <dbReference type="Proteomes" id="UP000063387"/>
    </source>
</evidence>
<dbReference type="PANTHER" id="PTHR30154">
    <property type="entry name" value="LEUCINE-RESPONSIVE REGULATORY PROTEIN"/>
    <property type="match status" value="1"/>
</dbReference>
<sequence>MRTLKLDRIDRLLLEALQQDARLTTAELAERVNLSPSPCARRIRRLEQDNLITRYRAELDKERLGLDLTIFVQVRLSQHQDSLVEQFEAAVSEMPEIINCHTISGAFDYLLQVVTADLRGYERWVRRLQKLPMVSSVDSSFAIRAVKENGALPLPAG</sequence>
<dbReference type="InterPro" id="IPR011008">
    <property type="entry name" value="Dimeric_a/b-barrel"/>
</dbReference>
<dbReference type="InterPro" id="IPR000485">
    <property type="entry name" value="AsnC-type_HTH_dom"/>
</dbReference>
<dbReference type="EMBL" id="CP014226">
    <property type="protein sequence ID" value="AMD02157.1"/>
    <property type="molecule type" value="Genomic_DNA"/>
</dbReference>
<evidence type="ECO:0000259" key="4">
    <source>
        <dbReference type="PROSITE" id="PS50956"/>
    </source>
</evidence>
<reference evidence="5 6" key="1">
    <citation type="journal article" date="2016" name="Genome Announc.">
        <title>Draft Genome Sequence of 'Halomonas chromatireducens' Strain AGD 8-3, a Haloalkaliphilic Chromate- and Selenite-Reducing Gammaproteobacterium.</title>
        <authorList>
            <person name="Sharko F.S."/>
            <person name="Shapovalova A.A."/>
            <person name="Tsygankova S.V."/>
            <person name="Komova A.V."/>
            <person name="Boulygina E.S."/>
            <person name="Teslyuk A.B."/>
            <person name="Gotovtsev P.M."/>
            <person name="Namsaraev Z.B."/>
            <person name="Khijniak T.V."/>
            <person name="Nedoluzhko A.V."/>
            <person name="Vasilov R.G."/>
        </authorList>
    </citation>
    <scope>NUCLEOTIDE SEQUENCE [LARGE SCALE GENOMIC DNA]</scope>
    <source>
        <strain evidence="5 6">AGD 8-3</strain>
    </source>
</reference>
<dbReference type="InterPro" id="IPR036390">
    <property type="entry name" value="WH_DNA-bd_sf"/>
</dbReference>
<dbReference type="KEGG" id="hco:LOKO_03110"/>
<dbReference type="SUPFAM" id="SSF46785">
    <property type="entry name" value="Winged helix' DNA-binding domain"/>
    <property type="match status" value="1"/>
</dbReference>
<dbReference type="RefSeq" id="WP_083517746.1">
    <property type="nucleotide sequence ID" value="NZ_CP014226.1"/>
</dbReference>
<keyword evidence="1" id="KW-0805">Transcription regulation</keyword>
<dbReference type="Proteomes" id="UP000063387">
    <property type="component" value="Chromosome"/>
</dbReference>
<name>A0A125R0K0_9GAMM</name>
<dbReference type="Gene3D" id="3.30.70.920">
    <property type="match status" value="1"/>
</dbReference>
<dbReference type="GO" id="GO:0006355">
    <property type="term" value="P:regulation of DNA-templated transcription"/>
    <property type="evidence" value="ECO:0007669"/>
    <property type="project" value="UniProtKB-ARBA"/>
</dbReference>
<dbReference type="SMART" id="SM00344">
    <property type="entry name" value="HTH_ASNC"/>
    <property type="match status" value="1"/>
</dbReference>
<dbReference type="CDD" id="cd00090">
    <property type="entry name" value="HTH_ARSR"/>
    <property type="match status" value="1"/>
</dbReference>
<evidence type="ECO:0000256" key="3">
    <source>
        <dbReference type="ARBA" id="ARBA00023163"/>
    </source>
</evidence>
<proteinExistence type="predicted"/>
<dbReference type="AlphaFoldDB" id="A0A125R0K0"/>
<keyword evidence="3" id="KW-0804">Transcription</keyword>
<reference evidence="5 6" key="2">
    <citation type="submission" date="2016-02" db="EMBL/GenBank/DDBJ databases">
        <authorList>
            <person name="Wen L."/>
            <person name="He K."/>
            <person name="Yang H."/>
        </authorList>
    </citation>
    <scope>NUCLEOTIDE SEQUENCE [LARGE SCALE GENOMIC DNA]</scope>
    <source>
        <strain evidence="5 6">AGD 8-3</strain>
    </source>
</reference>
<organism evidence="5 6">
    <name type="scientific">Halomonas chromatireducens</name>
    <dbReference type="NCBI Taxonomy" id="507626"/>
    <lineage>
        <taxon>Bacteria</taxon>
        <taxon>Pseudomonadati</taxon>
        <taxon>Pseudomonadota</taxon>
        <taxon>Gammaproteobacteria</taxon>
        <taxon>Oceanospirillales</taxon>
        <taxon>Halomonadaceae</taxon>
        <taxon>Halomonas</taxon>
    </lineage>
</organism>
<protein>
    <submittedName>
        <fullName evidence="5">Leucine-responsive regulatory protein</fullName>
    </submittedName>
</protein>
<dbReference type="InterPro" id="IPR019887">
    <property type="entry name" value="Tscrpt_reg_AsnC/Lrp_C"/>
</dbReference>
<dbReference type="STRING" id="507626.LOKO_03110"/>
<dbReference type="Pfam" id="PF13412">
    <property type="entry name" value="HTH_24"/>
    <property type="match status" value="1"/>
</dbReference>
<keyword evidence="2" id="KW-0238">DNA-binding</keyword>
<dbReference type="SUPFAM" id="SSF54909">
    <property type="entry name" value="Dimeric alpha+beta barrel"/>
    <property type="match status" value="1"/>
</dbReference>
<dbReference type="InterPro" id="IPR036388">
    <property type="entry name" value="WH-like_DNA-bd_sf"/>
</dbReference>
<dbReference type="PRINTS" id="PR00033">
    <property type="entry name" value="HTHASNC"/>
</dbReference>